<accession>A0ABQ5BU25</accession>
<dbReference type="EMBL" id="BQNB010013542">
    <property type="protein sequence ID" value="GJT17278.1"/>
    <property type="molecule type" value="Genomic_DNA"/>
</dbReference>
<organism evidence="2 3">
    <name type="scientific">Tanacetum coccineum</name>
    <dbReference type="NCBI Taxonomy" id="301880"/>
    <lineage>
        <taxon>Eukaryota</taxon>
        <taxon>Viridiplantae</taxon>
        <taxon>Streptophyta</taxon>
        <taxon>Embryophyta</taxon>
        <taxon>Tracheophyta</taxon>
        <taxon>Spermatophyta</taxon>
        <taxon>Magnoliopsida</taxon>
        <taxon>eudicotyledons</taxon>
        <taxon>Gunneridae</taxon>
        <taxon>Pentapetalae</taxon>
        <taxon>asterids</taxon>
        <taxon>campanulids</taxon>
        <taxon>Asterales</taxon>
        <taxon>Asteraceae</taxon>
        <taxon>Asteroideae</taxon>
        <taxon>Anthemideae</taxon>
        <taxon>Anthemidinae</taxon>
        <taxon>Tanacetum</taxon>
    </lineage>
</organism>
<feature type="region of interest" description="Disordered" evidence="1">
    <location>
        <begin position="79"/>
        <end position="109"/>
    </location>
</feature>
<evidence type="ECO:0000256" key="1">
    <source>
        <dbReference type="SAM" id="MobiDB-lite"/>
    </source>
</evidence>
<proteinExistence type="predicted"/>
<feature type="compositionally biased region" description="Basic and acidic residues" evidence="1">
    <location>
        <begin position="79"/>
        <end position="89"/>
    </location>
</feature>
<sequence length="173" mass="20038">MRTVHWKLYDSDYRKTTGVLLNKKSKTVNQEPQSKTDFEKSITKFLDGQRVTNMFFKNNVNDMILKMKQNEKNFQTKIKNMERKIDEWSKSQNVSSKQTDRTDQPPPQAQTELVNVVYTGSGKFDDSPKIQKDPPHPIVVDNKIEKDKPIKTSKRAITWFTLRAIGFKLNGGG</sequence>
<gene>
    <name evidence="2" type="ORF">Tco_0875984</name>
</gene>
<comment type="caution">
    <text evidence="2">The sequence shown here is derived from an EMBL/GenBank/DDBJ whole genome shotgun (WGS) entry which is preliminary data.</text>
</comment>
<reference evidence="2" key="2">
    <citation type="submission" date="2022-01" db="EMBL/GenBank/DDBJ databases">
        <authorList>
            <person name="Yamashiro T."/>
            <person name="Shiraishi A."/>
            <person name="Satake H."/>
            <person name="Nakayama K."/>
        </authorList>
    </citation>
    <scope>NUCLEOTIDE SEQUENCE</scope>
</reference>
<dbReference type="Proteomes" id="UP001151760">
    <property type="component" value="Unassembled WGS sequence"/>
</dbReference>
<reference evidence="2" key="1">
    <citation type="journal article" date="2022" name="Int. J. Mol. Sci.">
        <title>Draft Genome of Tanacetum Coccineum: Genomic Comparison of Closely Related Tanacetum-Family Plants.</title>
        <authorList>
            <person name="Yamashiro T."/>
            <person name="Shiraishi A."/>
            <person name="Nakayama K."/>
            <person name="Satake H."/>
        </authorList>
    </citation>
    <scope>NUCLEOTIDE SEQUENCE</scope>
</reference>
<evidence type="ECO:0000313" key="2">
    <source>
        <dbReference type="EMBL" id="GJT17278.1"/>
    </source>
</evidence>
<protein>
    <submittedName>
        <fullName evidence="2">Uncharacterized protein</fullName>
    </submittedName>
</protein>
<keyword evidence="3" id="KW-1185">Reference proteome</keyword>
<evidence type="ECO:0000313" key="3">
    <source>
        <dbReference type="Proteomes" id="UP001151760"/>
    </source>
</evidence>
<name>A0ABQ5BU25_9ASTR</name>